<reference evidence="2" key="1">
    <citation type="submission" date="2018-07" db="EMBL/GenBank/DDBJ databases">
        <authorList>
            <consortium name="GenomeTrakr network: Whole genome sequencing for foodborne pathogen traceback"/>
        </authorList>
    </citation>
    <scope>NUCLEOTIDE SEQUENCE</scope>
    <source>
        <strain evidence="2">FDA00008985</strain>
    </source>
</reference>
<evidence type="ECO:0000256" key="1">
    <source>
        <dbReference type="SAM" id="Coils"/>
    </source>
</evidence>
<organism evidence="2">
    <name type="scientific">Salmonella senftenberg</name>
    <dbReference type="NCBI Taxonomy" id="28150"/>
    <lineage>
        <taxon>Bacteria</taxon>
        <taxon>Pseudomonadati</taxon>
        <taxon>Pseudomonadota</taxon>
        <taxon>Gammaproteobacteria</taxon>
        <taxon>Enterobacterales</taxon>
        <taxon>Enterobacteriaceae</taxon>
        <taxon>Salmonella</taxon>
    </lineage>
</organism>
<dbReference type="EMBL" id="AAKWII010000022">
    <property type="protein sequence ID" value="ECW4162001.1"/>
    <property type="molecule type" value="Genomic_DNA"/>
</dbReference>
<keyword evidence="1" id="KW-0175">Coiled coil</keyword>
<feature type="coiled-coil region" evidence="1">
    <location>
        <begin position="3"/>
        <end position="33"/>
    </location>
</feature>
<accession>A0A614B0A2</accession>
<protein>
    <submittedName>
        <fullName evidence="2">Uncharacterized protein</fullName>
    </submittedName>
</protein>
<gene>
    <name evidence="2" type="ORF">AA192_23300</name>
</gene>
<sequence length="88" mass="10612">MTRLSVEQKKERLKRELAKIEAEEKKLKRAKELKDLKIINSEILRYTKKDFDNFKKILGLLVLFETQNDEFRKAVFTSADREIQKRNK</sequence>
<dbReference type="AlphaFoldDB" id="A0A614B0A2"/>
<evidence type="ECO:0000313" key="2">
    <source>
        <dbReference type="EMBL" id="ECW4162001.1"/>
    </source>
</evidence>
<proteinExistence type="predicted"/>
<comment type="caution">
    <text evidence="2">The sequence shown here is derived from an EMBL/GenBank/DDBJ whole genome shotgun (WGS) entry which is preliminary data.</text>
</comment>
<name>A0A614B0A2_SALSE</name>